<evidence type="ECO:0000256" key="1">
    <source>
        <dbReference type="ARBA" id="ARBA00022849"/>
    </source>
</evidence>
<evidence type="ECO:0000313" key="5">
    <source>
        <dbReference type="Proteomes" id="UP000052022"/>
    </source>
</evidence>
<dbReference type="InterPro" id="IPR036196">
    <property type="entry name" value="Ptyr_pPase_sf"/>
</dbReference>
<dbReference type="Proteomes" id="UP000052022">
    <property type="component" value="Unassembled WGS sequence"/>
</dbReference>
<feature type="domain" description="HTH arsR-type" evidence="3">
    <location>
        <begin position="1"/>
        <end position="94"/>
    </location>
</feature>
<dbReference type="SUPFAM" id="SSF46785">
    <property type="entry name" value="Winged helix' DNA-binding domain"/>
    <property type="match status" value="1"/>
</dbReference>
<dbReference type="SMART" id="SM00418">
    <property type="entry name" value="HTH_ARSR"/>
    <property type="match status" value="1"/>
</dbReference>
<dbReference type="PANTHER" id="PTHR43428:SF1">
    <property type="entry name" value="ARSENATE REDUCTASE"/>
    <property type="match status" value="1"/>
</dbReference>
<evidence type="ECO:0000259" key="3">
    <source>
        <dbReference type="PROSITE" id="PS50987"/>
    </source>
</evidence>
<keyword evidence="1" id="KW-0059">Arsenical resistance</keyword>
<dbReference type="Gene3D" id="1.10.10.10">
    <property type="entry name" value="Winged helix-like DNA-binding domain superfamily/Winged helix DNA-binding domain"/>
    <property type="match status" value="1"/>
</dbReference>
<evidence type="ECO:0000313" key="4">
    <source>
        <dbReference type="EMBL" id="CUH82249.1"/>
    </source>
</evidence>
<evidence type="ECO:0000256" key="2">
    <source>
        <dbReference type="SAM" id="MobiDB-lite"/>
    </source>
</evidence>
<dbReference type="Pfam" id="PF01451">
    <property type="entry name" value="LMWPc"/>
    <property type="match status" value="1"/>
</dbReference>
<dbReference type="EMBL" id="CYSD01000043">
    <property type="protein sequence ID" value="CUH82249.1"/>
    <property type="molecule type" value="Genomic_DNA"/>
</dbReference>
<dbReference type="OrthoDB" id="9793058at2"/>
<dbReference type="RefSeq" id="WP_058291801.1">
    <property type="nucleotide sequence ID" value="NZ_CYSD01000043.1"/>
</dbReference>
<sequence length="289" mass="31236">MELTITDQLAALAHPNRLDLFRLLMRRFPDFVPAGEISRSLDLKANTASTYLGHLRQAGLISQQRQGASLRYQANVEAMTALMGTLLGGCCQNRPDVCLAAQPQGDVTMSKQVPFNVLFICTGNSARSILAEAILNQLGNGKFRAFSAGATPGNGPRPEVLSLLTAKGYDTSYLSSQSIDEFADLAPDMDFVFTVCDHAANEVCPTLPGQPMSAHWGLPDPASVEGTEAEKNLAFQQTYGLLLNRLKAFVALPFETLDKMSLQHQLDDIGRAKPGPDTTTHSLNTPLTD</sequence>
<reference evidence="4 5" key="1">
    <citation type="submission" date="2015-09" db="EMBL/GenBank/DDBJ databases">
        <authorList>
            <consortium name="Swine Surveillance"/>
        </authorList>
    </citation>
    <scope>NUCLEOTIDE SEQUENCE [LARGE SCALE GENOMIC DNA]</scope>
    <source>
        <strain evidence="4 5">CECT 7557</strain>
    </source>
</reference>
<dbReference type="InterPro" id="IPR011991">
    <property type="entry name" value="ArsR-like_HTH"/>
</dbReference>
<feature type="compositionally biased region" description="Polar residues" evidence="2">
    <location>
        <begin position="277"/>
        <end position="289"/>
    </location>
</feature>
<dbReference type="InterPro" id="IPR001845">
    <property type="entry name" value="HTH_ArsR_DNA-bd_dom"/>
</dbReference>
<dbReference type="Gene3D" id="3.40.50.2300">
    <property type="match status" value="1"/>
</dbReference>
<dbReference type="STRING" id="928856.SAMN04488049_105177"/>
<dbReference type="GO" id="GO:0046685">
    <property type="term" value="P:response to arsenic-containing substance"/>
    <property type="evidence" value="ECO:0007669"/>
    <property type="project" value="UniProtKB-KW"/>
</dbReference>
<accession>A0A0N7M146</accession>
<dbReference type="GO" id="GO:0016491">
    <property type="term" value="F:oxidoreductase activity"/>
    <property type="evidence" value="ECO:0007669"/>
    <property type="project" value="UniProtKB-KW"/>
</dbReference>
<keyword evidence="4" id="KW-0560">Oxidoreductase</keyword>
<dbReference type="GO" id="GO:0003700">
    <property type="term" value="F:DNA-binding transcription factor activity"/>
    <property type="evidence" value="ECO:0007669"/>
    <property type="project" value="InterPro"/>
</dbReference>
<dbReference type="EC" id="1.20.4.-" evidence="4"/>
<dbReference type="CDD" id="cd00090">
    <property type="entry name" value="HTH_ARSR"/>
    <property type="match status" value="1"/>
</dbReference>
<keyword evidence="5" id="KW-1185">Reference proteome</keyword>
<proteinExistence type="predicted"/>
<gene>
    <name evidence="4" type="primary">arsC_5</name>
    <name evidence="4" type="ORF">TRM7557_03831</name>
</gene>
<organism evidence="4 5">
    <name type="scientific">Tritonibacter multivorans</name>
    <dbReference type="NCBI Taxonomy" id="928856"/>
    <lineage>
        <taxon>Bacteria</taxon>
        <taxon>Pseudomonadati</taxon>
        <taxon>Pseudomonadota</taxon>
        <taxon>Alphaproteobacteria</taxon>
        <taxon>Rhodobacterales</taxon>
        <taxon>Paracoccaceae</taxon>
        <taxon>Tritonibacter</taxon>
    </lineage>
</organism>
<dbReference type="PROSITE" id="PS50987">
    <property type="entry name" value="HTH_ARSR_2"/>
    <property type="match status" value="1"/>
</dbReference>
<name>A0A0N7M146_9RHOB</name>
<dbReference type="InterPro" id="IPR036390">
    <property type="entry name" value="WH_DNA-bd_sf"/>
</dbReference>
<feature type="region of interest" description="Disordered" evidence="2">
    <location>
        <begin position="268"/>
        <end position="289"/>
    </location>
</feature>
<dbReference type="SMART" id="SM00226">
    <property type="entry name" value="LMWPc"/>
    <property type="match status" value="1"/>
</dbReference>
<dbReference type="CDD" id="cd16345">
    <property type="entry name" value="LMWP_ArsC"/>
    <property type="match status" value="1"/>
</dbReference>
<dbReference type="SUPFAM" id="SSF52788">
    <property type="entry name" value="Phosphotyrosine protein phosphatases I"/>
    <property type="match status" value="1"/>
</dbReference>
<dbReference type="AlphaFoldDB" id="A0A0N7M146"/>
<dbReference type="PANTHER" id="PTHR43428">
    <property type="entry name" value="ARSENATE REDUCTASE"/>
    <property type="match status" value="1"/>
</dbReference>
<dbReference type="InterPro" id="IPR036388">
    <property type="entry name" value="WH-like_DNA-bd_sf"/>
</dbReference>
<protein>
    <submittedName>
        <fullName evidence="4">Arsenate reductase</fullName>
        <ecNumber evidence="4">1.20.4.-</ecNumber>
    </submittedName>
</protein>
<dbReference type="InterPro" id="IPR023485">
    <property type="entry name" value="Ptyr_pPase"/>
</dbReference>